<evidence type="ECO:0000256" key="1">
    <source>
        <dbReference type="SAM" id="Phobius"/>
    </source>
</evidence>
<dbReference type="EMBL" id="JADIKK010000008">
    <property type="protein sequence ID" value="MFK2878147.1"/>
    <property type="molecule type" value="Genomic_DNA"/>
</dbReference>
<feature type="transmembrane region" description="Helical" evidence="1">
    <location>
        <begin position="51"/>
        <end position="69"/>
    </location>
</feature>
<keyword evidence="1" id="KW-0812">Transmembrane</keyword>
<protein>
    <submittedName>
        <fullName evidence="3">DUF1624 domain-containing protein</fullName>
    </submittedName>
</protein>
<gene>
    <name evidence="3" type="ORF">ISP25_13785</name>
</gene>
<feature type="transmembrane region" description="Helical" evidence="1">
    <location>
        <begin position="12"/>
        <end position="31"/>
    </location>
</feature>
<dbReference type="PANTHER" id="PTHR31061:SF24">
    <property type="entry name" value="LD22376P"/>
    <property type="match status" value="1"/>
</dbReference>
<proteinExistence type="predicted"/>
<evidence type="ECO:0000259" key="2">
    <source>
        <dbReference type="Pfam" id="PF07786"/>
    </source>
</evidence>
<keyword evidence="4" id="KW-1185">Reference proteome</keyword>
<feature type="transmembrane region" description="Helical" evidence="1">
    <location>
        <begin position="351"/>
        <end position="377"/>
    </location>
</feature>
<evidence type="ECO:0000313" key="4">
    <source>
        <dbReference type="Proteomes" id="UP001620339"/>
    </source>
</evidence>
<sequence length="385" mass="42246">MQTPATTSRPMQRLVAIDLLRGLTVGLMILANNNGGPDAFWFLQHAAWNGFTPTDLVFPTFLFLVGVAIPYSTDARLARGDDRGTLLRHVFSRSAILFLFGIVVNNFPLFHLDTLRVYGVLQRIALCYLVFATAYICGLRCRGAAALAAGALVGYWLLMRFVPVPGFGLPVRDVPLLDPVRNLAAWTDRQLFSAPHLFEQTRDPEGLLSTLPALATAAFGVLTGLWLRGTAPLHAKIRRIVLGGAICVVLGALWNFGFPINKRLWTSSFVLFAGGWSLLLLAAMLRLTDARSSVTDAGNRPLWQRPMLVFGTNTIFAYMLSELLAALLWAIPTGGGLSLQQSITDAFGRIIPNGTAAATIYSLVYLAVCWLPTWILCRKRIFLKI</sequence>
<accession>A0ABW8J7X2</accession>
<name>A0ABW8J7X2_9GAMM</name>
<dbReference type="RefSeq" id="WP_404614670.1">
    <property type="nucleotide sequence ID" value="NZ_JADIKK010000008.1"/>
</dbReference>
<feature type="domain" description="Heparan-alpha-glucosaminide N-acetyltransferase catalytic" evidence="2">
    <location>
        <begin position="13"/>
        <end position="151"/>
    </location>
</feature>
<dbReference type="Pfam" id="PF07786">
    <property type="entry name" value="HGSNAT_cat"/>
    <property type="match status" value="1"/>
</dbReference>
<feature type="transmembrane region" description="Helical" evidence="1">
    <location>
        <begin position="264"/>
        <end position="287"/>
    </location>
</feature>
<dbReference type="Proteomes" id="UP001620339">
    <property type="component" value="Unassembled WGS sequence"/>
</dbReference>
<comment type="caution">
    <text evidence="3">The sequence shown here is derived from an EMBL/GenBank/DDBJ whole genome shotgun (WGS) entry which is preliminary data.</text>
</comment>
<feature type="transmembrane region" description="Helical" evidence="1">
    <location>
        <begin position="90"/>
        <end position="111"/>
    </location>
</feature>
<evidence type="ECO:0000313" key="3">
    <source>
        <dbReference type="EMBL" id="MFK2878147.1"/>
    </source>
</evidence>
<dbReference type="PANTHER" id="PTHR31061">
    <property type="entry name" value="LD22376P"/>
    <property type="match status" value="1"/>
</dbReference>
<feature type="transmembrane region" description="Helical" evidence="1">
    <location>
        <begin position="144"/>
        <end position="162"/>
    </location>
</feature>
<feature type="transmembrane region" description="Helical" evidence="1">
    <location>
        <begin position="308"/>
        <end position="331"/>
    </location>
</feature>
<feature type="transmembrane region" description="Helical" evidence="1">
    <location>
        <begin position="239"/>
        <end position="258"/>
    </location>
</feature>
<feature type="transmembrane region" description="Helical" evidence="1">
    <location>
        <begin position="117"/>
        <end position="137"/>
    </location>
</feature>
<organism evidence="3 4">
    <name type="scientific">Rhodanobacter hydrolyticus</name>
    <dbReference type="NCBI Taxonomy" id="2250595"/>
    <lineage>
        <taxon>Bacteria</taxon>
        <taxon>Pseudomonadati</taxon>
        <taxon>Pseudomonadota</taxon>
        <taxon>Gammaproteobacteria</taxon>
        <taxon>Lysobacterales</taxon>
        <taxon>Rhodanobacteraceae</taxon>
        <taxon>Rhodanobacter</taxon>
    </lineage>
</organism>
<reference evidence="3 4" key="1">
    <citation type="submission" date="2020-10" db="EMBL/GenBank/DDBJ databases">
        <title>Phylogeny of dyella-like bacteria.</title>
        <authorList>
            <person name="Fu J."/>
        </authorList>
    </citation>
    <scope>NUCLEOTIDE SEQUENCE [LARGE SCALE GENOMIC DNA]</scope>
    <source>
        <strain evidence="3 4">KACC 19113</strain>
    </source>
</reference>
<feature type="transmembrane region" description="Helical" evidence="1">
    <location>
        <begin position="207"/>
        <end position="227"/>
    </location>
</feature>
<dbReference type="InterPro" id="IPR012429">
    <property type="entry name" value="HGSNAT_cat"/>
</dbReference>
<keyword evidence="1" id="KW-1133">Transmembrane helix</keyword>
<keyword evidence="1" id="KW-0472">Membrane</keyword>